<accession>A0A815MZN4</accession>
<comment type="caution">
    <text evidence="2">The sequence shown here is derived from an EMBL/GenBank/DDBJ whole genome shotgun (WGS) entry which is preliminary data.</text>
</comment>
<evidence type="ECO:0008006" key="6">
    <source>
        <dbReference type="Google" id="ProtNLM"/>
    </source>
</evidence>
<dbReference type="EMBL" id="CAJNOR010005678">
    <property type="protein sequence ID" value="CAF1572254.1"/>
    <property type="molecule type" value="Genomic_DNA"/>
</dbReference>
<dbReference type="EMBL" id="CAJNOJ010000395">
    <property type="protein sequence ID" value="CAF1432006.1"/>
    <property type="molecule type" value="Genomic_DNA"/>
</dbReference>
<keyword evidence="1" id="KW-0812">Transmembrane</keyword>
<dbReference type="AlphaFoldDB" id="A0A815MZN4"/>
<feature type="transmembrane region" description="Helical" evidence="1">
    <location>
        <begin position="178"/>
        <end position="198"/>
    </location>
</feature>
<evidence type="ECO:0000313" key="3">
    <source>
        <dbReference type="EMBL" id="CAF1572254.1"/>
    </source>
</evidence>
<proteinExistence type="predicted"/>
<reference evidence="2" key="1">
    <citation type="submission" date="2021-02" db="EMBL/GenBank/DDBJ databases">
        <authorList>
            <person name="Nowell W R."/>
        </authorList>
    </citation>
    <scope>NUCLEOTIDE SEQUENCE</scope>
</reference>
<feature type="transmembrane region" description="Helical" evidence="1">
    <location>
        <begin position="98"/>
        <end position="119"/>
    </location>
</feature>
<evidence type="ECO:0000313" key="2">
    <source>
        <dbReference type="EMBL" id="CAF1432006.1"/>
    </source>
</evidence>
<keyword evidence="4" id="KW-1185">Reference proteome</keyword>
<evidence type="ECO:0000313" key="4">
    <source>
        <dbReference type="Proteomes" id="UP000663828"/>
    </source>
</evidence>
<name>A0A815MZN4_ADIRI</name>
<feature type="transmembrane region" description="Helical" evidence="1">
    <location>
        <begin position="68"/>
        <end position="92"/>
    </location>
</feature>
<sequence>MLGGLFLIGASCMYFAKVMRYFALALTVGGWLFTIGSSFLLLADLQQWWYDRKVSDSMKPRKVDRLTVARSFITSCGSACYVSGSALLIPYFEKHTHIGNWLIMIGSVVIFLSACWQICNNGRRNRTDPYEYSFHCTNLINNLSSLCFNICNGLGGVFYFLGVFFAPFEYSANEFQTNISAIFCVTGGTFFFLASLFLQYQYYSAQL</sequence>
<feature type="transmembrane region" description="Helical" evidence="1">
    <location>
        <begin position="139"/>
        <end position="166"/>
    </location>
</feature>
<protein>
    <recommendedName>
        <fullName evidence="6">YrhK domain-containing protein</fullName>
    </recommendedName>
</protein>
<dbReference type="Proteomes" id="UP000663852">
    <property type="component" value="Unassembled WGS sequence"/>
</dbReference>
<evidence type="ECO:0000313" key="5">
    <source>
        <dbReference type="Proteomes" id="UP000663852"/>
    </source>
</evidence>
<evidence type="ECO:0000256" key="1">
    <source>
        <dbReference type="SAM" id="Phobius"/>
    </source>
</evidence>
<gene>
    <name evidence="2" type="ORF">EDS130_LOCUS38270</name>
    <name evidence="3" type="ORF">XAT740_LOCUS44594</name>
</gene>
<organism evidence="2 5">
    <name type="scientific">Adineta ricciae</name>
    <name type="common">Rotifer</name>
    <dbReference type="NCBI Taxonomy" id="249248"/>
    <lineage>
        <taxon>Eukaryota</taxon>
        <taxon>Metazoa</taxon>
        <taxon>Spiralia</taxon>
        <taxon>Gnathifera</taxon>
        <taxon>Rotifera</taxon>
        <taxon>Eurotatoria</taxon>
        <taxon>Bdelloidea</taxon>
        <taxon>Adinetida</taxon>
        <taxon>Adinetidae</taxon>
        <taxon>Adineta</taxon>
    </lineage>
</organism>
<feature type="transmembrane region" description="Helical" evidence="1">
    <location>
        <begin position="20"/>
        <end position="43"/>
    </location>
</feature>
<dbReference type="Proteomes" id="UP000663828">
    <property type="component" value="Unassembled WGS sequence"/>
</dbReference>
<keyword evidence="1" id="KW-0472">Membrane</keyword>
<keyword evidence="1" id="KW-1133">Transmembrane helix</keyword>